<reference evidence="9" key="2">
    <citation type="submission" date="2020-09" db="EMBL/GenBank/DDBJ databases">
        <authorList>
            <person name="Sun Q."/>
            <person name="Sedlacek I."/>
        </authorList>
    </citation>
    <scope>NUCLEOTIDE SEQUENCE</scope>
    <source>
        <strain evidence="9">CCM 7684</strain>
    </source>
</reference>
<proteinExistence type="inferred from homology"/>
<dbReference type="AlphaFoldDB" id="A0A8J2YHH6"/>
<dbReference type="GO" id="GO:0046677">
    <property type="term" value="P:response to antibiotic"/>
    <property type="evidence" value="ECO:0007669"/>
    <property type="project" value="UniProtKB-UniRule"/>
</dbReference>
<evidence type="ECO:0000256" key="6">
    <source>
        <dbReference type="RuleBase" id="RU361140"/>
    </source>
</evidence>
<evidence type="ECO:0000256" key="4">
    <source>
        <dbReference type="ARBA" id="ARBA00022801"/>
    </source>
</evidence>
<sequence>MTIEVSRRVWIGGAISMLAMPAVAQPSPVEARVRVLEERTGGRLGFAIFDMARGLRNHWRADERFPMASTFKFLAVAHVLWRVEQDQERLDRRVVFGRKDLVTYSPATEKHIGGRGMTMADLCKAAVTLSDNTAGNLLLASFGGPEGLTAFARRLGDTQTRLDRTEPKLNEAGVGDPRDTTTPRAMLENMRKLLFGDILSEPSQRQLARWLLENTTGDRRLRAGAPPSWRVGDKTGTGRNGVTNDIGLMLPPKDSPILVTAYFMGSKLPQAERDEVIAEVGRIAASID</sequence>
<dbReference type="EMBL" id="BMCP01000002">
    <property type="protein sequence ID" value="GGE42921.1"/>
    <property type="molecule type" value="Genomic_DNA"/>
</dbReference>
<dbReference type="InterPro" id="IPR045155">
    <property type="entry name" value="Beta-lactam_cat"/>
</dbReference>
<evidence type="ECO:0000313" key="10">
    <source>
        <dbReference type="Proteomes" id="UP000602745"/>
    </source>
</evidence>
<evidence type="ECO:0000256" key="1">
    <source>
        <dbReference type="ARBA" id="ARBA00001526"/>
    </source>
</evidence>
<dbReference type="RefSeq" id="WP_188409596.1">
    <property type="nucleotide sequence ID" value="NZ_BMCP01000002.1"/>
</dbReference>
<evidence type="ECO:0000256" key="2">
    <source>
        <dbReference type="ARBA" id="ARBA00009009"/>
    </source>
</evidence>
<dbReference type="PROSITE" id="PS00146">
    <property type="entry name" value="BETA_LACTAMASE_A"/>
    <property type="match status" value="1"/>
</dbReference>
<dbReference type="GO" id="GO:0008800">
    <property type="term" value="F:beta-lactamase activity"/>
    <property type="evidence" value="ECO:0007669"/>
    <property type="project" value="UniProtKB-UniRule"/>
</dbReference>
<comment type="caution">
    <text evidence="9">The sequence shown here is derived from an EMBL/GenBank/DDBJ whole genome shotgun (WGS) entry which is preliminary data.</text>
</comment>
<comment type="catalytic activity">
    <reaction evidence="1 6">
        <text>a beta-lactam + H2O = a substituted beta-amino acid</text>
        <dbReference type="Rhea" id="RHEA:20401"/>
        <dbReference type="ChEBI" id="CHEBI:15377"/>
        <dbReference type="ChEBI" id="CHEBI:35627"/>
        <dbReference type="ChEBI" id="CHEBI:140347"/>
        <dbReference type="EC" id="3.5.2.6"/>
    </reaction>
</comment>
<dbReference type="GO" id="GO:0030655">
    <property type="term" value="P:beta-lactam antibiotic catabolic process"/>
    <property type="evidence" value="ECO:0007669"/>
    <property type="project" value="InterPro"/>
</dbReference>
<name>A0A8J2YHH6_9RHOB</name>
<dbReference type="NCBIfam" id="NF033103">
    <property type="entry name" value="bla_class_A"/>
    <property type="match status" value="1"/>
</dbReference>
<feature type="region of interest" description="Disordered" evidence="7">
    <location>
        <begin position="221"/>
        <end position="244"/>
    </location>
</feature>
<evidence type="ECO:0000313" key="9">
    <source>
        <dbReference type="EMBL" id="GGE42921.1"/>
    </source>
</evidence>
<dbReference type="InterPro" id="IPR012338">
    <property type="entry name" value="Beta-lactam/transpept-like"/>
</dbReference>
<keyword evidence="5 6" id="KW-0046">Antibiotic resistance</keyword>
<dbReference type="PRINTS" id="PR00118">
    <property type="entry name" value="BLACTAMASEA"/>
</dbReference>
<dbReference type="Gene3D" id="3.40.710.10">
    <property type="entry name" value="DD-peptidase/beta-lactamase superfamily"/>
    <property type="match status" value="1"/>
</dbReference>
<dbReference type="SUPFAM" id="SSF56601">
    <property type="entry name" value="beta-lactamase/transpeptidase-like"/>
    <property type="match status" value="1"/>
</dbReference>
<gene>
    <name evidence="9" type="ORF">GCM10007276_20190</name>
</gene>
<dbReference type="Proteomes" id="UP000602745">
    <property type="component" value="Unassembled WGS sequence"/>
</dbReference>
<evidence type="ECO:0000256" key="7">
    <source>
        <dbReference type="SAM" id="MobiDB-lite"/>
    </source>
</evidence>
<accession>A0A8J2YHH6</accession>
<evidence type="ECO:0000256" key="5">
    <source>
        <dbReference type="ARBA" id="ARBA00023251"/>
    </source>
</evidence>
<dbReference type="Pfam" id="PF13354">
    <property type="entry name" value="Beta-lactamase2"/>
    <property type="match status" value="1"/>
</dbReference>
<feature type="domain" description="Beta-lactamase class A catalytic" evidence="8">
    <location>
        <begin position="56"/>
        <end position="261"/>
    </location>
</feature>
<dbReference type="PANTHER" id="PTHR35333:SF3">
    <property type="entry name" value="BETA-LACTAMASE-TYPE TRANSPEPTIDASE FOLD CONTAINING PROTEIN"/>
    <property type="match status" value="1"/>
</dbReference>
<dbReference type="PANTHER" id="PTHR35333">
    <property type="entry name" value="BETA-LACTAMASE"/>
    <property type="match status" value="1"/>
</dbReference>
<evidence type="ECO:0000256" key="3">
    <source>
        <dbReference type="ARBA" id="ARBA00012865"/>
    </source>
</evidence>
<dbReference type="InterPro" id="IPR023650">
    <property type="entry name" value="Beta-lactam_class-A_AS"/>
</dbReference>
<keyword evidence="4 6" id="KW-0378">Hydrolase</keyword>
<organism evidence="9 10">
    <name type="scientific">Agaricicola taiwanensis</name>
    <dbReference type="NCBI Taxonomy" id="591372"/>
    <lineage>
        <taxon>Bacteria</taxon>
        <taxon>Pseudomonadati</taxon>
        <taxon>Pseudomonadota</taxon>
        <taxon>Alphaproteobacteria</taxon>
        <taxon>Rhodobacterales</taxon>
        <taxon>Paracoccaceae</taxon>
        <taxon>Agaricicola</taxon>
    </lineage>
</organism>
<dbReference type="InterPro" id="IPR000871">
    <property type="entry name" value="Beta-lactam_class-A"/>
</dbReference>
<keyword evidence="10" id="KW-1185">Reference proteome</keyword>
<evidence type="ECO:0000259" key="8">
    <source>
        <dbReference type="Pfam" id="PF13354"/>
    </source>
</evidence>
<protein>
    <recommendedName>
        <fullName evidence="3 6">Beta-lactamase</fullName>
        <ecNumber evidence="3 6">3.5.2.6</ecNumber>
    </recommendedName>
</protein>
<comment type="similarity">
    <text evidence="2 6">Belongs to the class-A beta-lactamase family.</text>
</comment>
<dbReference type="EC" id="3.5.2.6" evidence="3 6"/>
<reference evidence="9" key="1">
    <citation type="journal article" date="2014" name="Int. J. Syst. Evol. Microbiol.">
        <title>Complete genome sequence of Corynebacterium casei LMG S-19264T (=DSM 44701T), isolated from a smear-ripened cheese.</title>
        <authorList>
            <consortium name="US DOE Joint Genome Institute (JGI-PGF)"/>
            <person name="Walter F."/>
            <person name="Albersmeier A."/>
            <person name="Kalinowski J."/>
            <person name="Ruckert C."/>
        </authorList>
    </citation>
    <scope>NUCLEOTIDE SEQUENCE</scope>
    <source>
        <strain evidence="9">CCM 7684</strain>
    </source>
</reference>